<reference evidence="1" key="1">
    <citation type="submission" date="2007-06" db="EMBL/GenBank/DDBJ databases">
        <authorList>
            <person name="Fulton L."/>
            <person name="Clifton S."/>
            <person name="Fulton B."/>
            <person name="Xu J."/>
            <person name="Minx P."/>
            <person name="Pepin K.H."/>
            <person name="Johnson M."/>
            <person name="Thiruvilangam P."/>
            <person name="Bhonagiri V."/>
            <person name="Nash W.E."/>
            <person name="Mardis E.R."/>
            <person name="Wilson R.K."/>
        </authorList>
    </citation>
    <scope>NUCLEOTIDE SEQUENCE [LARGE SCALE GENOMIC DNA]</scope>
    <source>
        <strain evidence="1">ATCC 8492</strain>
    </source>
</reference>
<keyword evidence="2" id="KW-1185">Reference proteome</keyword>
<reference evidence="1" key="2">
    <citation type="submission" date="2013-11" db="EMBL/GenBank/DDBJ databases">
        <title>Draft genome sequence of Bacteroides uniformis (ATCC 8492).</title>
        <authorList>
            <person name="Sudarsanam P."/>
            <person name="Ley R."/>
            <person name="Guruge J."/>
            <person name="Turnbaugh P.J."/>
            <person name="Mahowald M."/>
            <person name="Liep D."/>
            <person name="Gordon J."/>
        </authorList>
    </citation>
    <scope>NUCLEOTIDE SEQUENCE</scope>
    <source>
        <strain evidence="1">ATCC 8492</strain>
    </source>
</reference>
<gene>
    <name evidence="1" type="ORF">BACUNI_00911</name>
</gene>
<organism evidence="1 2">
    <name type="scientific">Bacteroides uniformis (strain ATCC 8492 / DSM 6597 / CCUG 4942 / CIP 103695 / JCM 5828 / KCTC 5204 / NCTC 13054 / VPI 0061)</name>
    <dbReference type="NCBI Taxonomy" id="411479"/>
    <lineage>
        <taxon>Bacteria</taxon>
        <taxon>Pseudomonadati</taxon>
        <taxon>Bacteroidota</taxon>
        <taxon>Bacteroidia</taxon>
        <taxon>Bacteroidales</taxon>
        <taxon>Bacteroidaceae</taxon>
        <taxon>Bacteroides</taxon>
    </lineage>
</organism>
<accession>A0ABC9NFP8</accession>
<dbReference type="AlphaFoldDB" id="A0ABC9NFP8"/>
<dbReference type="EMBL" id="AAYH02000037">
    <property type="protein sequence ID" value="EDO55602.1"/>
    <property type="molecule type" value="Genomic_DNA"/>
</dbReference>
<sequence>MQAGIYLIIILLNTCFLPSDVVSLRELYLPKQADKQNENYLD</sequence>
<evidence type="ECO:0000313" key="2">
    <source>
        <dbReference type="Proteomes" id="UP000004110"/>
    </source>
</evidence>
<proteinExistence type="predicted"/>
<dbReference type="Proteomes" id="UP000004110">
    <property type="component" value="Unassembled WGS sequence"/>
</dbReference>
<evidence type="ECO:0000313" key="1">
    <source>
        <dbReference type="EMBL" id="EDO55602.1"/>
    </source>
</evidence>
<protein>
    <submittedName>
        <fullName evidence="1">Uncharacterized protein</fullName>
    </submittedName>
</protein>
<comment type="caution">
    <text evidence="1">The sequence shown here is derived from an EMBL/GenBank/DDBJ whole genome shotgun (WGS) entry which is preliminary data.</text>
</comment>
<name>A0ABC9NFP8_BACUC</name>